<evidence type="ECO:0000313" key="8">
    <source>
        <dbReference type="EMBL" id="KAJ9592225.1"/>
    </source>
</evidence>
<keyword evidence="5" id="KW-0812">Transmembrane</keyword>
<dbReference type="InterPro" id="IPR001117">
    <property type="entry name" value="Cu-oxidase_2nd"/>
</dbReference>
<evidence type="ECO:0000256" key="3">
    <source>
        <dbReference type="ARBA" id="ARBA00023002"/>
    </source>
</evidence>
<feature type="non-terminal residue" evidence="8">
    <location>
        <position position="466"/>
    </location>
</feature>
<dbReference type="AlphaFoldDB" id="A0AAD8EIV2"/>
<name>A0AAD8EIV2_DIPPU</name>
<dbReference type="GO" id="GO:0006826">
    <property type="term" value="P:iron ion transport"/>
    <property type="evidence" value="ECO:0007669"/>
    <property type="project" value="TreeGrafter"/>
</dbReference>
<evidence type="ECO:0000256" key="2">
    <source>
        <dbReference type="ARBA" id="ARBA00022723"/>
    </source>
</evidence>
<dbReference type="InterPro" id="IPR008972">
    <property type="entry name" value="Cupredoxin"/>
</dbReference>
<keyword evidence="2" id="KW-0479">Metal-binding</keyword>
<evidence type="ECO:0000259" key="7">
    <source>
        <dbReference type="Pfam" id="PF07732"/>
    </source>
</evidence>
<keyword evidence="3" id="KW-0560">Oxidoreductase</keyword>
<protein>
    <submittedName>
        <fullName evidence="8">Uncharacterized protein</fullName>
    </submittedName>
</protein>
<feature type="domain" description="Plastocyanin-like" evidence="6">
    <location>
        <begin position="257"/>
        <end position="377"/>
    </location>
</feature>
<keyword evidence="9" id="KW-1185">Reference proteome</keyword>
<evidence type="ECO:0000259" key="6">
    <source>
        <dbReference type="Pfam" id="PF00394"/>
    </source>
</evidence>
<dbReference type="FunFam" id="2.60.40.420:FF:000045">
    <property type="entry name" value="Laccase 2"/>
    <property type="match status" value="1"/>
</dbReference>
<comment type="similarity">
    <text evidence="1">Belongs to the multicopper oxidase family.</text>
</comment>
<dbReference type="CDD" id="cd13858">
    <property type="entry name" value="CuRO_1_tcLCC2_insect_like"/>
    <property type="match status" value="1"/>
</dbReference>
<keyword evidence="5" id="KW-0472">Membrane</keyword>
<gene>
    <name evidence="8" type="ORF">L9F63_001226</name>
</gene>
<feature type="transmembrane region" description="Helical" evidence="5">
    <location>
        <begin position="12"/>
        <end position="34"/>
    </location>
</feature>
<dbReference type="Gene3D" id="2.60.40.420">
    <property type="entry name" value="Cupredoxins - blue copper proteins"/>
    <property type="match status" value="2"/>
</dbReference>
<comment type="caution">
    <text evidence="8">The sequence shown here is derived from an EMBL/GenBank/DDBJ whole genome shotgun (WGS) entry which is preliminary data.</text>
</comment>
<dbReference type="PANTHER" id="PTHR11709">
    <property type="entry name" value="MULTI-COPPER OXIDASE"/>
    <property type="match status" value="1"/>
</dbReference>
<keyword evidence="5" id="KW-1133">Transmembrane helix</keyword>
<reference evidence="8" key="1">
    <citation type="journal article" date="2023" name="IScience">
        <title>Live-bearing cockroach genome reveals convergent evolutionary mechanisms linked to viviparity in insects and beyond.</title>
        <authorList>
            <person name="Fouks B."/>
            <person name="Harrison M.C."/>
            <person name="Mikhailova A.A."/>
            <person name="Marchal E."/>
            <person name="English S."/>
            <person name="Carruthers M."/>
            <person name="Jennings E.C."/>
            <person name="Chiamaka E.L."/>
            <person name="Frigard R.A."/>
            <person name="Pippel M."/>
            <person name="Attardo G.M."/>
            <person name="Benoit J.B."/>
            <person name="Bornberg-Bauer E."/>
            <person name="Tobe S.S."/>
        </authorList>
    </citation>
    <scope>NUCLEOTIDE SEQUENCE</scope>
    <source>
        <strain evidence="8">Stay&amp;Tobe</strain>
    </source>
</reference>
<dbReference type="GO" id="GO:0016491">
    <property type="term" value="F:oxidoreductase activity"/>
    <property type="evidence" value="ECO:0007669"/>
    <property type="project" value="UniProtKB-KW"/>
</dbReference>
<evidence type="ECO:0000313" key="9">
    <source>
        <dbReference type="Proteomes" id="UP001233999"/>
    </source>
</evidence>
<dbReference type="InterPro" id="IPR011707">
    <property type="entry name" value="Cu-oxidase-like_N"/>
</dbReference>
<dbReference type="GO" id="GO:0005886">
    <property type="term" value="C:plasma membrane"/>
    <property type="evidence" value="ECO:0007669"/>
    <property type="project" value="TreeGrafter"/>
</dbReference>
<organism evidence="8 9">
    <name type="scientific">Diploptera punctata</name>
    <name type="common">Pacific beetle cockroach</name>
    <dbReference type="NCBI Taxonomy" id="6984"/>
    <lineage>
        <taxon>Eukaryota</taxon>
        <taxon>Metazoa</taxon>
        <taxon>Ecdysozoa</taxon>
        <taxon>Arthropoda</taxon>
        <taxon>Hexapoda</taxon>
        <taxon>Insecta</taxon>
        <taxon>Pterygota</taxon>
        <taxon>Neoptera</taxon>
        <taxon>Polyneoptera</taxon>
        <taxon>Dictyoptera</taxon>
        <taxon>Blattodea</taxon>
        <taxon>Blaberoidea</taxon>
        <taxon>Blaberidae</taxon>
        <taxon>Diplopterinae</taxon>
        <taxon>Diploptera</taxon>
    </lineage>
</organism>
<dbReference type="GO" id="GO:0005507">
    <property type="term" value="F:copper ion binding"/>
    <property type="evidence" value="ECO:0007669"/>
    <property type="project" value="InterPro"/>
</dbReference>
<keyword evidence="4" id="KW-0186">Copper</keyword>
<proteinExistence type="inferred from homology"/>
<sequence>MGVGFWKPGGPLLLMLPNLTALLLLAGTFLILNWPPVSVKTTAVKINRGGLQYERLEKSKNCARPCLDGAKPKECYFKFRLEPHLIGDREYSKCSGNDTTCNNHQCVIADGFKRVMIAVNGQLPGTPIQVCEDDVVVIDVENHLQGFETSIHWHGQLQHGTPYMDGAPMITQCPIESNTRFRYKFRASNPGTHFYHSHYVSHHADGIFGPFIVRQTRTHDPHSKMYDDDLDDHVVTIAPWSHSLLTFNMDLQDDSNISSLLINGKGNFHSVETQSKTEAPKTEFTVKWGRRYRFRIINAASIDCPVQLKVEKHNLTIIAADGAAVKPIITSHLILHPGERYDVVVHAKEKVSTYWIQVRGRHKCKHIHQEGLLVYQEAKTQESSTQSSLSDLTSSMLQECSDIIQENCHTPDLRSLGKKQYAELMNIQAEKKIYIPYDVYTYEQLDDNNINFNFTLDELPYYPTYL</sequence>
<dbReference type="InterPro" id="IPR045087">
    <property type="entry name" value="Cu-oxidase_fam"/>
</dbReference>
<dbReference type="EMBL" id="JASPKZ010003843">
    <property type="protein sequence ID" value="KAJ9592225.1"/>
    <property type="molecule type" value="Genomic_DNA"/>
</dbReference>
<dbReference type="Proteomes" id="UP001233999">
    <property type="component" value="Unassembled WGS sequence"/>
</dbReference>
<evidence type="ECO:0000256" key="1">
    <source>
        <dbReference type="ARBA" id="ARBA00010609"/>
    </source>
</evidence>
<evidence type="ECO:0000256" key="4">
    <source>
        <dbReference type="ARBA" id="ARBA00023008"/>
    </source>
</evidence>
<dbReference type="PANTHER" id="PTHR11709:SF394">
    <property type="entry name" value="FI03373P-RELATED"/>
    <property type="match status" value="1"/>
</dbReference>
<reference evidence="8" key="2">
    <citation type="submission" date="2023-05" db="EMBL/GenBank/DDBJ databases">
        <authorList>
            <person name="Fouks B."/>
        </authorList>
    </citation>
    <scope>NUCLEOTIDE SEQUENCE</scope>
    <source>
        <strain evidence="8">Stay&amp;Tobe</strain>
        <tissue evidence="8">Testes</tissue>
    </source>
</reference>
<dbReference type="SUPFAM" id="SSF49503">
    <property type="entry name" value="Cupredoxins"/>
    <property type="match status" value="2"/>
</dbReference>
<accession>A0AAD8EIV2</accession>
<evidence type="ECO:0000256" key="5">
    <source>
        <dbReference type="SAM" id="Phobius"/>
    </source>
</evidence>
<dbReference type="CDD" id="cd13884">
    <property type="entry name" value="CuRO_2_tcLCC_insect_like"/>
    <property type="match status" value="1"/>
</dbReference>
<dbReference type="Pfam" id="PF00394">
    <property type="entry name" value="Cu-oxidase"/>
    <property type="match status" value="1"/>
</dbReference>
<dbReference type="Pfam" id="PF07732">
    <property type="entry name" value="Cu-oxidase_3"/>
    <property type="match status" value="1"/>
</dbReference>
<feature type="non-terminal residue" evidence="8">
    <location>
        <position position="1"/>
    </location>
</feature>
<feature type="domain" description="Plastocyanin-like" evidence="7">
    <location>
        <begin position="103"/>
        <end position="216"/>
    </location>
</feature>